<dbReference type="EMBL" id="BAAAVS010000054">
    <property type="protein sequence ID" value="GAA3045199.1"/>
    <property type="molecule type" value="Genomic_DNA"/>
</dbReference>
<organism evidence="1 2">
    <name type="scientific">Gordonia defluvii</name>
    <dbReference type="NCBI Taxonomy" id="283718"/>
    <lineage>
        <taxon>Bacteria</taxon>
        <taxon>Bacillati</taxon>
        <taxon>Actinomycetota</taxon>
        <taxon>Actinomycetes</taxon>
        <taxon>Mycobacteriales</taxon>
        <taxon>Gordoniaceae</taxon>
        <taxon>Gordonia</taxon>
    </lineage>
</organism>
<keyword evidence="2" id="KW-1185">Reference proteome</keyword>
<protein>
    <recommendedName>
        <fullName evidence="3">Secreted protein</fullName>
    </recommendedName>
</protein>
<dbReference type="Proteomes" id="UP001501035">
    <property type="component" value="Unassembled WGS sequence"/>
</dbReference>
<evidence type="ECO:0000313" key="1">
    <source>
        <dbReference type="EMBL" id="GAA3045199.1"/>
    </source>
</evidence>
<accession>A0ABP6LJV6</accession>
<evidence type="ECO:0000313" key="2">
    <source>
        <dbReference type="Proteomes" id="UP001501035"/>
    </source>
</evidence>
<evidence type="ECO:0008006" key="3">
    <source>
        <dbReference type="Google" id="ProtNLM"/>
    </source>
</evidence>
<name>A0ABP6LJV6_9ACTN</name>
<gene>
    <name evidence="1" type="ORF">GCM10010528_25590</name>
</gene>
<sequence>MQGLAAILFPLVLMLIALSMESLDKIAMRGSGAVSPDQVDSLLRVGRPAAAETDPVAEVTVLPTTVASAPNNARRAS</sequence>
<reference evidence="2" key="1">
    <citation type="journal article" date="2019" name="Int. J. Syst. Evol. Microbiol.">
        <title>The Global Catalogue of Microorganisms (GCM) 10K type strain sequencing project: providing services to taxonomists for standard genome sequencing and annotation.</title>
        <authorList>
            <consortium name="The Broad Institute Genomics Platform"/>
            <consortium name="The Broad Institute Genome Sequencing Center for Infectious Disease"/>
            <person name="Wu L."/>
            <person name="Ma J."/>
        </authorList>
    </citation>
    <scope>NUCLEOTIDE SEQUENCE [LARGE SCALE GENOMIC DNA]</scope>
    <source>
        <strain evidence="2">JCM 14234</strain>
    </source>
</reference>
<dbReference type="RefSeq" id="WP_290707123.1">
    <property type="nucleotide sequence ID" value="NZ_BAAAVS010000054.1"/>
</dbReference>
<proteinExistence type="predicted"/>
<comment type="caution">
    <text evidence="1">The sequence shown here is derived from an EMBL/GenBank/DDBJ whole genome shotgun (WGS) entry which is preliminary data.</text>
</comment>